<reference evidence="4" key="1">
    <citation type="submission" date="2017-02" db="EMBL/GenBank/DDBJ databases">
        <authorList>
            <person name="Varghese N."/>
            <person name="Submissions S."/>
        </authorList>
    </citation>
    <scope>NUCLEOTIDE SEQUENCE [LARGE SCALE GENOMIC DNA]</scope>
    <source>
        <strain evidence="4">ATCC 27094</strain>
    </source>
</reference>
<organism evidence="3 4">
    <name type="scientific">Enhydrobacter aerosaccus</name>
    <dbReference type="NCBI Taxonomy" id="225324"/>
    <lineage>
        <taxon>Bacteria</taxon>
        <taxon>Pseudomonadati</taxon>
        <taxon>Pseudomonadota</taxon>
        <taxon>Alphaproteobacteria</taxon>
        <taxon>Hyphomicrobiales</taxon>
        <taxon>Enhydrobacter</taxon>
    </lineage>
</organism>
<dbReference type="InterPro" id="IPR052345">
    <property type="entry name" value="Rad_response_metalloprotease"/>
</dbReference>
<dbReference type="STRING" id="225324.SAMN02745126_04834"/>
<dbReference type="InterPro" id="IPR010359">
    <property type="entry name" value="IrrE_HExxH"/>
</dbReference>
<evidence type="ECO:0000259" key="2">
    <source>
        <dbReference type="Pfam" id="PF06114"/>
    </source>
</evidence>
<dbReference type="RefSeq" id="WP_170921100.1">
    <property type="nucleotide sequence ID" value="NZ_FUWJ01000008.1"/>
</dbReference>
<accession>A0A1T4SL22</accession>
<sequence>MDELSVVLKARGLVNKVAPTAAPVPVEAYVAEIGAVLRKDSSLGPEEAGYSFPKGDRHYICVNSNDRPERQRFTICHEIAHIVLGLPSEHEQLPWWSYARRPFNEILCDVFAAELLLPYGPFKRFVDKADLGLAAVEELAGRFDASMSATGSRFAAVAGCPCAFVLSEKGAVRYASRSTTLRQANAWITPRMALPAGSVCARLHAGGTCDGPEETAANLWFSSWDRGGTLLEDARHFPQWEQTVALLWSEDEELPTPATGRSREREAEEHGLAELDGILPWPGKKRRR</sequence>
<feature type="domain" description="IrrE N-terminal-like" evidence="2">
    <location>
        <begin position="45"/>
        <end position="153"/>
    </location>
</feature>
<proteinExistence type="predicted"/>
<keyword evidence="4" id="KW-1185">Reference proteome</keyword>
<dbReference type="Gene3D" id="1.10.10.2910">
    <property type="match status" value="1"/>
</dbReference>
<dbReference type="PANTHER" id="PTHR43236:SF2">
    <property type="entry name" value="BLL0069 PROTEIN"/>
    <property type="match status" value="1"/>
</dbReference>
<name>A0A1T4SL22_9HYPH</name>
<dbReference type="Proteomes" id="UP000190092">
    <property type="component" value="Unassembled WGS sequence"/>
</dbReference>
<feature type="region of interest" description="Disordered" evidence="1">
    <location>
        <begin position="251"/>
        <end position="288"/>
    </location>
</feature>
<evidence type="ECO:0000313" key="3">
    <source>
        <dbReference type="EMBL" id="SKA28836.1"/>
    </source>
</evidence>
<feature type="compositionally biased region" description="Basic and acidic residues" evidence="1">
    <location>
        <begin position="261"/>
        <end position="273"/>
    </location>
</feature>
<evidence type="ECO:0000256" key="1">
    <source>
        <dbReference type="SAM" id="MobiDB-lite"/>
    </source>
</evidence>
<gene>
    <name evidence="3" type="ORF">SAMN02745126_04834</name>
</gene>
<dbReference type="AlphaFoldDB" id="A0A1T4SL22"/>
<dbReference type="EMBL" id="FUWJ01000008">
    <property type="protein sequence ID" value="SKA28836.1"/>
    <property type="molecule type" value="Genomic_DNA"/>
</dbReference>
<protein>
    <recommendedName>
        <fullName evidence="2">IrrE N-terminal-like domain-containing protein</fullName>
    </recommendedName>
</protein>
<evidence type="ECO:0000313" key="4">
    <source>
        <dbReference type="Proteomes" id="UP000190092"/>
    </source>
</evidence>
<dbReference type="PANTHER" id="PTHR43236">
    <property type="entry name" value="ANTITOXIN HIGA1"/>
    <property type="match status" value="1"/>
</dbReference>
<dbReference type="Pfam" id="PF06114">
    <property type="entry name" value="Peptidase_M78"/>
    <property type="match status" value="1"/>
</dbReference>